<dbReference type="Proteomes" id="UP000245629">
    <property type="component" value="Plasmid unnamed1"/>
</dbReference>
<evidence type="ECO:0000256" key="1">
    <source>
        <dbReference type="ARBA" id="ARBA00010062"/>
    </source>
</evidence>
<dbReference type="InterPro" id="IPR051010">
    <property type="entry name" value="BCAA_transport"/>
</dbReference>
<dbReference type="PANTHER" id="PTHR30483:SF6">
    <property type="entry name" value="PERIPLASMIC BINDING PROTEIN OF ABC TRANSPORTER FOR NATURAL AMINO ACIDS"/>
    <property type="match status" value="1"/>
</dbReference>
<dbReference type="OrthoDB" id="7318060at2"/>
<dbReference type="AlphaFoldDB" id="A0A2S2CWM5"/>
<protein>
    <submittedName>
        <fullName evidence="5">Branched-chain amino acid ABC transporter</fullName>
    </submittedName>
</protein>
<evidence type="ECO:0000259" key="4">
    <source>
        <dbReference type="Pfam" id="PF13458"/>
    </source>
</evidence>
<dbReference type="Pfam" id="PF13458">
    <property type="entry name" value="Peripla_BP_6"/>
    <property type="match status" value="1"/>
</dbReference>
<organism evidence="5 6">
    <name type="scientific">Azospirillum thermophilum</name>
    <dbReference type="NCBI Taxonomy" id="2202148"/>
    <lineage>
        <taxon>Bacteria</taxon>
        <taxon>Pseudomonadati</taxon>
        <taxon>Pseudomonadota</taxon>
        <taxon>Alphaproteobacteria</taxon>
        <taxon>Rhodospirillales</taxon>
        <taxon>Azospirillaceae</taxon>
        <taxon>Azospirillum</taxon>
    </lineage>
</organism>
<geneLocation type="plasmid" evidence="5 6">
    <name>unnamed1</name>
</geneLocation>
<evidence type="ECO:0000256" key="2">
    <source>
        <dbReference type="ARBA" id="ARBA00022729"/>
    </source>
</evidence>
<dbReference type="Gene3D" id="3.40.50.2300">
    <property type="match status" value="2"/>
</dbReference>
<dbReference type="GO" id="GO:0006865">
    <property type="term" value="P:amino acid transport"/>
    <property type="evidence" value="ECO:0007669"/>
    <property type="project" value="UniProtKB-KW"/>
</dbReference>
<dbReference type="PANTHER" id="PTHR30483">
    <property type="entry name" value="LEUCINE-SPECIFIC-BINDING PROTEIN"/>
    <property type="match status" value="1"/>
</dbReference>
<dbReference type="InterPro" id="IPR028081">
    <property type="entry name" value="Leu-bd"/>
</dbReference>
<dbReference type="RefSeq" id="WP_109331476.1">
    <property type="nucleotide sequence ID" value="NZ_CP029356.1"/>
</dbReference>
<keyword evidence="2" id="KW-0732">Signal</keyword>
<reference evidence="6" key="1">
    <citation type="submission" date="2018-05" db="EMBL/GenBank/DDBJ databases">
        <title>Azospirillum thermophila sp. nov., a novel isolated from hot spring.</title>
        <authorList>
            <person name="Zhao Z."/>
        </authorList>
    </citation>
    <scope>NUCLEOTIDE SEQUENCE [LARGE SCALE GENOMIC DNA]</scope>
    <source>
        <strain evidence="6">CFH 70021</strain>
        <plasmid evidence="6">unnamed1</plasmid>
    </source>
</reference>
<keyword evidence="6" id="KW-1185">Reference proteome</keyword>
<dbReference type="InterPro" id="IPR006311">
    <property type="entry name" value="TAT_signal"/>
</dbReference>
<keyword evidence="3" id="KW-0029">Amino-acid transport</keyword>
<comment type="similarity">
    <text evidence="1">Belongs to the leucine-binding protein family.</text>
</comment>
<sequence length="425" mass="45405">MKNDRTRNNGTLGGDLRLALTRRQVGQAALAAGTLAAFGRAPAFAQAPTLKVGVLLPRSGLLAQAGQACQRGADIAPAVLADLGHRVEILSADTESNVDVARSRTEKLINDGANVIVGAFDSGQTAAAAQVCEQRGVPLVINIAAADRLTEQGYKTIFRNFPTSTMLVQNGMALMKDLFAATGATPKTAVFLHANDTFGMANKQAIDALFPKLDMPFTLVESISYDPKAQDLAVEVAKAKATGAQLAIVTTRANDAILLVREMVKQRWEPMGIASPGSPGLYDEQFYKVLGKYADYAITNLPWYDPKADMTQRVSAAFRKQFPNDRFEGYAFNVAFTFEAILIAADAFKRAGSADPAALLAALRQTNLSNKLMVGPAIAFDDKGQNTTLVSACVQNRDQRPTVVLPKGSAEMEPVFPAPGWGKRG</sequence>
<feature type="domain" description="Leucine-binding protein" evidence="4">
    <location>
        <begin position="49"/>
        <end position="387"/>
    </location>
</feature>
<keyword evidence="3" id="KW-0813">Transport</keyword>
<accession>A0A2S2CWM5</accession>
<gene>
    <name evidence="5" type="ORF">DEW08_22350</name>
</gene>
<proteinExistence type="inferred from homology"/>
<dbReference type="CDD" id="cd06340">
    <property type="entry name" value="PBP1_ABC_ligand_binding-like"/>
    <property type="match status" value="1"/>
</dbReference>
<dbReference type="PROSITE" id="PS51318">
    <property type="entry name" value="TAT"/>
    <property type="match status" value="1"/>
</dbReference>
<dbReference type="EMBL" id="CP029356">
    <property type="protein sequence ID" value="AWK88815.1"/>
    <property type="molecule type" value="Genomic_DNA"/>
</dbReference>
<dbReference type="SUPFAM" id="SSF53822">
    <property type="entry name" value="Periplasmic binding protein-like I"/>
    <property type="match status" value="1"/>
</dbReference>
<evidence type="ECO:0000256" key="3">
    <source>
        <dbReference type="ARBA" id="ARBA00022970"/>
    </source>
</evidence>
<evidence type="ECO:0000313" key="6">
    <source>
        <dbReference type="Proteomes" id="UP000245629"/>
    </source>
</evidence>
<keyword evidence="5" id="KW-0614">Plasmid</keyword>
<dbReference type="InterPro" id="IPR028082">
    <property type="entry name" value="Peripla_BP_I"/>
</dbReference>
<dbReference type="KEGG" id="azz:DEW08_22350"/>
<name>A0A2S2CWM5_9PROT</name>
<evidence type="ECO:0000313" key="5">
    <source>
        <dbReference type="EMBL" id="AWK88815.1"/>
    </source>
</evidence>